<dbReference type="InterPro" id="IPR013783">
    <property type="entry name" value="Ig-like_fold"/>
</dbReference>
<evidence type="ECO:0000313" key="2">
    <source>
        <dbReference type="EMBL" id="HCK24044.1"/>
    </source>
</evidence>
<reference evidence="2 3" key="1">
    <citation type="journal article" date="2018" name="Nat. Biotechnol.">
        <title>A standardized bacterial taxonomy based on genome phylogeny substantially revises the tree of life.</title>
        <authorList>
            <person name="Parks D.H."/>
            <person name="Chuvochina M."/>
            <person name="Waite D.W."/>
            <person name="Rinke C."/>
            <person name="Skarshewski A."/>
            <person name="Chaumeil P.A."/>
            <person name="Hugenholtz P."/>
        </authorList>
    </citation>
    <scope>NUCLEOTIDE SEQUENCE [LARGE SCALE GENOMIC DNA]</scope>
    <source>
        <strain evidence="2">UBA9667</strain>
    </source>
</reference>
<dbReference type="PANTHER" id="PTHR48098:SF1">
    <property type="entry name" value="DIACYLGLYCEROL ACYLTRANSFERASE_MYCOLYLTRANSFERASE AG85A"/>
    <property type="match status" value="1"/>
</dbReference>
<dbReference type="AlphaFoldDB" id="A0A3D2SDW4"/>
<dbReference type="CDD" id="cd02858">
    <property type="entry name" value="E_set_Esterase_N"/>
    <property type="match status" value="1"/>
</dbReference>
<accession>A0A3D2SDW4</accession>
<gene>
    <name evidence="2" type="ORF">DHW31_04540</name>
</gene>
<comment type="caution">
    <text evidence="2">The sequence shown here is derived from an EMBL/GenBank/DDBJ whole genome shotgun (WGS) entry which is preliminary data.</text>
</comment>
<dbReference type="PANTHER" id="PTHR48098">
    <property type="entry name" value="ENTEROCHELIN ESTERASE-RELATED"/>
    <property type="match status" value="1"/>
</dbReference>
<dbReference type="InterPro" id="IPR029058">
    <property type="entry name" value="AB_hydrolase_fold"/>
</dbReference>
<evidence type="ECO:0000256" key="1">
    <source>
        <dbReference type="SAM" id="SignalP"/>
    </source>
</evidence>
<dbReference type="GO" id="GO:0016747">
    <property type="term" value="F:acyltransferase activity, transferring groups other than amino-acyl groups"/>
    <property type="evidence" value="ECO:0007669"/>
    <property type="project" value="TreeGrafter"/>
</dbReference>
<protein>
    <submittedName>
        <fullName evidence="2">Esterase</fullName>
    </submittedName>
</protein>
<name>A0A3D2SDW4_9BACE</name>
<dbReference type="EMBL" id="DPVG01000164">
    <property type="protein sequence ID" value="HCK24044.1"/>
    <property type="molecule type" value="Genomic_DNA"/>
</dbReference>
<dbReference type="Proteomes" id="UP000263098">
    <property type="component" value="Unassembled WGS sequence"/>
</dbReference>
<dbReference type="InterPro" id="IPR014756">
    <property type="entry name" value="Ig_E-set"/>
</dbReference>
<dbReference type="Gene3D" id="3.40.50.1820">
    <property type="entry name" value="alpha/beta hydrolase"/>
    <property type="match status" value="1"/>
</dbReference>
<dbReference type="InterPro" id="IPR050583">
    <property type="entry name" value="Mycobacterial_A85_antigen"/>
</dbReference>
<dbReference type="SUPFAM" id="SSF81296">
    <property type="entry name" value="E set domains"/>
    <property type="match status" value="1"/>
</dbReference>
<dbReference type="InterPro" id="IPR000801">
    <property type="entry name" value="Esterase-like"/>
</dbReference>
<dbReference type="SUPFAM" id="SSF53474">
    <property type="entry name" value="alpha/beta-Hydrolases"/>
    <property type="match status" value="1"/>
</dbReference>
<dbReference type="Pfam" id="PF00756">
    <property type="entry name" value="Esterase"/>
    <property type="match status" value="1"/>
</dbReference>
<proteinExistence type="predicted"/>
<evidence type="ECO:0000313" key="3">
    <source>
        <dbReference type="Proteomes" id="UP000263098"/>
    </source>
</evidence>
<dbReference type="Gene3D" id="2.60.40.10">
    <property type="entry name" value="Immunoglobulins"/>
    <property type="match status" value="1"/>
</dbReference>
<organism evidence="2 3">
    <name type="scientific">Bacteroides graminisolvens</name>
    <dbReference type="NCBI Taxonomy" id="477666"/>
    <lineage>
        <taxon>Bacteria</taxon>
        <taxon>Pseudomonadati</taxon>
        <taxon>Bacteroidota</taxon>
        <taxon>Bacteroidia</taxon>
        <taxon>Bacteroidales</taxon>
        <taxon>Bacteroidaceae</taxon>
        <taxon>Bacteroides</taxon>
    </lineage>
</organism>
<feature type="chain" id="PRO_5017798309" evidence="1">
    <location>
        <begin position="21"/>
        <end position="374"/>
    </location>
</feature>
<feature type="signal peptide" evidence="1">
    <location>
        <begin position="1"/>
        <end position="20"/>
    </location>
</feature>
<sequence>MEKRFILLVTFLSVVMIAMAQPVSDSDTSGSVRSEYCVRGAQYPRITPDHRAQFKVVAPDAKLVQIDLGKKYDLVRNEKGEWLGTTEPLGPGFHYYFLIVDGVRVADPSSESFYGCSMHTSGIEIPYAKDVLQYELADVPHGEVRMKRYFSKTANAWRRMFVYTPPCYEKSEKEYPVLYLQHGGGEDERGWVLQGRTDIILDNLIAQQKAIPMVIVMCDGNSQDFTAELLNDCIPFVEENYRVKKDRSHRALAGLSMGGIHTLNTAIPHPELFAYVGVFSSGWWAKAPMPGLMKMDTETYYSLLQEKKDEYNASFKEFWISMGGKEDIAYENCRIMRERFDKIGIKYTYYETNGGHTWPVWRESLYQFAPLLFK</sequence>
<keyword evidence="1" id="KW-0732">Signal</keyword>